<protein>
    <submittedName>
        <fullName evidence="2">(northern house mosquito) hypothetical protein</fullName>
    </submittedName>
</protein>
<dbReference type="AlphaFoldDB" id="A0A8D8BCA8"/>
<accession>A0A8D8BCA8</accession>
<proteinExistence type="predicted"/>
<name>A0A8D8BCA8_CULPI</name>
<sequence>MISRQLWSCTTGICPNGCRKWEVGPTGKSSDNSASTPSLRLKRSAIVSSGGPRSTNRCRPAGSRTNGTPWLREPIFRESQAICVPTTFCYRTLKLSRCTVNSFKPFNRARSE</sequence>
<organism evidence="2">
    <name type="scientific">Culex pipiens</name>
    <name type="common">House mosquito</name>
    <dbReference type="NCBI Taxonomy" id="7175"/>
    <lineage>
        <taxon>Eukaryota</taxon>
        <taxon>Metazoa</taxon>
        <taxon>Ecdysozoa</taxon>
        <taxon>Arthropoda</taxon>
        <taxon>Hexapoda</taxon>
        <taxon>Insecta</taxon>
        <taxon>Pterygota</taxon>
        <taxon>Neoptera</taxon>
        <taxon>Endopterygota</taxon>
        <taxon>Diptera</taxon>
        <taxon>Nematocera</taxon>
        <taxon>Culicoidea</taxon>
        <taxon>Culicidae</taxon>
        <taxon>Culicinae</taxon>
        <taxon>Culicini</taxon>
        <taxon>Culex</taxon>
        <taxon>Culex</taxon>
    </lineage>
</organism>
<evidence type="ECO:0000313" key="2">
    <source>
        <dbReference type="EMBL" id="CAG6470812.1"/>
    </source>
</evidence>
<feature type="region of interest" description="Disordered" evidence="1">
    <location>
        <begin position="24"/>
        <end position="70"/>
    </location>
</feature>
<feature type="compositionally biased region" description="Polar residues" evidence="1">
    <location>
        <begin position="51"/>
        <end position="68"/>
    </location>
</feature>
<dbReference type="EMBL" id="HBUE01066325">
    <property type="protein sequence ID" value="CAG6470812.1"/>
    <property type="molecule type" value="Transcribed_RNA"/>
</dbReference>
<feature type="compositionally biased region" description="Polar residues" evidence="1">
    <location>
        <begin position="27"/>
        <end position="38"/>
    </location>
</feature>
<evidence type="ECO:0000256" key="1">
    <source>
        <dbReference type="SAM" id="MobiDB-lite"/>
    </source>
</evidence>
<reference evidence="2" key="1">
    <citation type="submission" date="2021-05" db="EMBL/GenBank/DDBJ databases">
        <authorList>
            <person name="Alioto T."/>
            <person name="Alioto T."/>
            <person name="Gomez Garrido J."/>
        </authorList>
    </citation>
    <scope>NUCLEOTIDE SEQUENCE</scope>
</reference>